<dbReference type="RefSeq" id="WP_316967642.1">
    <property type="nucleotide sequence ID" value="NZ_JARFPK010000089.1"/>
</dbReference>
<dbReference type="EMBL" id="JARFPK010000089">
    <property type="protein sequence ID" value="MDF0591923.1"/>
    <property type="molecule type" value="Genomic_DNA"/>
</dbReference>
<name>A0ABT5XB61_9EURY</name>
<gene>
    <name evidence="1" type="ORF">P0O15_12220</name>
</gene>
<organism evidence="1 2">
    <name type="scientific">Candidatus Methanocrinis natronophilus</name>
    <dbReference type="NCBI Taxonomy" id="3033396"/>
    <lineage>
        <taxon>Archaea</taxon>
        <taxon>Methanobacteriati</taxon>
        <taxon>Methanobacteriota</taxon>
        <taxon>Stenosarchaea group</taxon>
        <taxon>Methanomicrobia</taxon>
        <taxon>Methanotrichales</taxon>
        <taxon>Methanotrichaceae</taxon>
        <taxon>Methanocrinis</taxon>
    </lineage>
</organism>
<dbReference type="Proteomes" id="UP001220010">
    <property type="component" value="Unassembled WGS sequence"/>
</dbReference>
<evidence type="ECO:0000313" key="2">
    <source>
        <dbReference type="Proteomes" id="UP001220010"/>
    </source>
</evidence>
<evidence type="ECO:0000313" key="1">
    <source>
        <dbReference type="EMBL" id="MDF0591923.1"/>
    </source>
</evidence>
<protein>
    <submittedName>
        <fullName evidence="1">Uncharacterized protein</fullName>
    </submittedName>
</protein>
<comment type="caution">
    <text evidence="1">The sequence shown here is derived from an EMBL/GenBank/DDBJ whole genome shotgun (WGS) entry which is preliminary data.</text>
</comment>
<reference evidence="1 2" key="1">
    <citation type="submission" date="2023-03" db="EMBL/GenBank/DDBJ databases">
        <title>WGS of Methanotrichaceae archaeon Mx.</title>
        <authorList>
            <person name="Sorokin D.Y."/>
            <person name="Merkel A.Y."/>
        </authorList>
    </citation>
    <scope>NUCLEOTIDE SEQUENCE [LARGE SCALE GENOMIC DNA]</scope>
    <source>
        <strain evidence="1 2">Mx</strain>
    </source>
</reference>
<keyword evidence="2" id="KW-1185">Reference proteome</keyword>
<accession>A0ABT5XB61</accession>
<proteinExistence type="predicted"/>
<sequence length="93" mass="9707">MNLGKLGADDPVKIGEVTLVPIWEFHSSSMVRGDGGSFVGMKRAKAVVALGPRGALALDLDGEVLSLEELLDEVPRLRGMVTGAGRYGAAEKG</sequence>